<evidence type="ECO:0000256" key="4">
    <source>
        <dbReference type="ARBA" id="ARBA00023136"/>
    </source>
</evidence>
<dbReference type="SUPFAM" id="SSF161084">
    <property type="entry name" value="MAPEG domain-like"/>
    <property type="match status" value="1"/>
</dbReference>
<dbReference type="OrthoDB" id="582367at2"/>
<keyword evidence="2 5" id="KW-0812">Transmembrane</keyword>
<dbReference type="Pfam" id="PF01124">
    <property type="entry name" value="MAPEG"/>
    <property type="match status" value="1"/>
</dbReference>
<feature type="transmembrane region" description="Helical" evidence="5">
    <location>
        <begin position="130"/>
        <end position="149"/>
    </location>
</feature>
<keyword evidence="3 5" id="KW-1133">Transmembrane helix</keyword>
<comment type="caution">
    <text evidence="6">The sequence shown here is derived from an EMBL/GenBank/DDBJ whole genome shotgun (WGS) entry which is preliminary data.</text>
</comment>
<feature type="transmembrane region" description="Helical" evidence="5">
    <location>
        <begin position="105"/>
        <end position="124"/>
    </location>
</feature>
<sequence length="180" mass="19604">MTTRVMLSGKQQGVLQGMVIAALMVVTAEGAALWFSPSFLLPDIDVATGVVNHARWLVLLVLPLLINIALLAKHRFFHAEDIDGSALSEGSQRARLLQATLQNTLEQTVLAFAVQLIWLIAMPIKALTVLPVAALLFLVGRTLFMLGYARGAAARSLGFALTFYSSVFLCIGELIWFVQH</sequence>
<evidence type="ECO:0000256" key="2">
    <source>
        <dbReference type="ARBA" id="ARBA00022692"/>
    </source>
</evidence>
<dbReference type="Gene3D" id="1.20.120.550">
    <property type="entry name" value="Membrane associated eicosanoid/glutathione metabolism-like domain"/>
    <property type="match status" value="1"/>
</dbReference>
<accession>A0A2S5KKU4</accession>
<proteinExistence type="predicted"/>
<protein>
    <recommendedName>
        <fullName evidence="8">MAPEG family protein</fullName>
    </recommendedName>
</protein>
<evidence type="ECO:0000256" key="5">
    <source>
        <dbReference type="SAM" id="Phobius"/>
    </source>
</evidence>
<dbReference type="InterPro" id="IPR023352">
    <property type="entry name" value="MAPEG-like_dom_sf"/>
</dbReference>
<evidence type="ECO:0000256" key="1">
    <source>
        <dbReference type="ARBA" id="ARBA00004370"/>
    </source>
</evidence>
<feature type="transmembrane region" description="Helical" evidence="5">
    <location>
        <begin position="12"/>
        <end position="34"/>
    </location>
</feature>
<dbReference type="InterPro" id="IPR001129">
    <property type="entry name" value="Membr-assoc_MAPEG"/>
</dbReference>
<dbReference type="AlphaFoldDB" id="A0A2S5KKU4"/>
<reference evidence="6 7" key="1">
    <citation type="submission" date="2018-02" db="EMBL/GenBank/DDBJ databases">
        <title>novel marine gammaproteobacteria from coastal saline agro ecosystem.</title>
        <authorList>
            <person name="Krishnan R."/>
            <person name="Ramesh Kumar N."/>
        </authorList>
    </citation>
    <scope>NUCLEOTIDE SEQUENCE [LARGE SCALE GENOMIC DNA]</scope>
    <source>
        <strain evidence="6 7">228</strain>
    </source>
</reference>
<dbReference type="PANTHER" id="PTHR31004">
    <property type="entry name" value="TRANSMEMBRANE PROTEIN 79"/>
    <property type="match status" value="1"/>
</dbReference>
<gene>
    <name evidence="6" type="ORF">C4K68_21710</name>
</gene>
<keyword evidence="4 5" id="KW-0472">Membrane</keyword>
<evidence type="ECO:0000256" key="3">
    <source>
        <dbReference type="ARBA" id="ARBA00022989"/>
    </source>
</evidence>
<comment type="subcellular location">
    <subcellularLocation>
        <location evidence="1">Membrane</location>
    </subcellularLocation>
</comment>
<evidence type="ECO:0000313" key="7">
    <source>
        <dbReference type="Proteomes" id="UP000238196"/>
    </source>
</evidence>
<dbReference type="Proteomes" id="UP000238196">
    <property type="component" value="Unassembled WGS sequence"/>
</dbReference>
<organism evidence="6 7">
    <name type="scientific">Proteobacteria bacterium 228</name>
    <dbReference type="NCBI Taxonomy" id="2083153"/>
    <lineage>
        <taxon>Bacteria</taxon>
        <taxon>Pseudomonadati</taxon>
        <taxon>Pseudomonadota</taxon>
    </lineage>
</organism>
<dbReference type="PANTHER" id="PTHR31004:SF1">
    <property type="entry name" value="TRANSMEMBRANE PROTEIN 79"/>
    <property type="match status" value="1"/>
</dbReference>
<feature type="transmembrane region" description="Helical" evidence="5">
    <location>
        <begin position="54"/>
        <end position="72"/>
    </location>
</feature>
<dbReference type="GO" id="GO:0005765">
    <property type="term" value="C:lysosomal membrane"/>
    <property type="evidence" value="ECO:0007669"/>
    <property type="project" value="TreeGrafter"/>
</dbReference>
<feature type="transmembrane region" description="Helical" evidence="5">
    <location>
        <begin position="156"/>
        <end position="178"/>
    </location>
</feature>
<dbReference type="EMBL" id="PRLP01000106">
    <property type="protein sequence ID" value="PPC75255.1"/>
    <property type="molecule type" value="Genomic_DNA"/>
</dbReference>
<evidence type="ECO:0000313" key="6">
    <source>
        <dbReference type="EMBL" id="PPC75255.1"/>
    </source>
</evidence>
<evidence type="ECO:0008006" key="8">
    <source>
        <dbReference type="Google" id="ProtNLM"/>
    </source>
</evidence>
<name>A0A2S5KKU4_9PROT</name>
<dbReference type="GO" id="GO:0045055">
    <property type="term" value="P:regulated exocytosis"/>
    <property type="evidence" value="ECO:0007669"/>
    <property type="project" value="TreeGrafter"/>
</dbReference>